<gene>
    <name evidence="1" type="ORF">CP49_02175</name>
</gene>
<dbReference type="AlphaFoldDB" id="A0A0R3L1I9"/>
<keyword evidence="2" id="KW-1185">Reference proteome</keyword>
<accession>A0A0R3L1I9</accession>
<dbReference type="STRING" id="1518501.CQ10_03815"/>
<name>A0A0R3L1I9_9BRAD</name>
<comment type="caution">
    <text evidence="1">The sequence shown here is derived from an EMBL/GenBank/DDBJ whole genome shotgun (WGS) entry which is preliminary data.</text>
</comment>
<proteinExistence type="predicted"/>
<evidence type="ECO:0000313" key="2">
    <source>
        <dbReference type="Proteomes" id="UP000051913"/>
    </source>
</evidence>
<evidence type="ECO:0000313" key="1">
    <source>
        <dbReference type="EMBL" id="KRR06922.1"/>
    </source>
</evidence>
<reference evidence="1 2" key="1">
    <citation type="submission" date="2014-03" db="EMBL/GenBank/DDBJ databases">
        <title>Bradyrhizobium valentinum sp. nov., isolated from effective nodules of Lupinus mariae-josephae, a lupine endemic of basic-lime soils in Eastern Spain.</title>
        <authorList>
            <person name="Duran D."/>
            <person name="Rey L."/>
            <person name="Navarro A."/>
            <person name="Busquets A."/>
            <person name="Imperial J."/>
            <person name="Ruiz-Argueso T."/>
        </authorList>
    </citation>
    <scope>NUCLEOTIDE SEQUENCE [LARGE SCALE GENOMIC DNA]</scope>
    <source>
        <strain evidence="1 2">LmjM3</strain>
    </source>
</reference>
<dbReference type="Proteomes" id="UP000051913">
    <property type="component" value="Unassembled WGS sequence"/>
</dbReference>
<organism evidence="1 2">
    <name type="scientific">Bradyrhizobium valentinum</name>
    <dbReference type="NCBI Taxonomy" id="1518501"/>
    <lineage>
        <taxon>Bacteria</taxon>
        <taxon>Pseudomonadati</taxon>
        <taxon>Pseudomonadota</taxon>
        <taxon>Alphaproteobacteria</taxon>
        <taxon>Hyphomicrobiales</taxon>
        <taxon>Nitrobacteraceae</taxon>
        <taxon>Bradyrhizobium</taxon>
    </lineage>
</organism>
<sequence>MEISRMLEEKLKEAIVAELKRQAANDPQSLSIEDSEDLVVNGKIDLDDLAMVIAGAVAGGP</sequence>
<protein>
    <submittedName>
        <fullName evidence="1">Uncharacterized protein</fullName>
    </submittedName>
</protein>
<dbReference type="EMBL" id="LLXX01000101">
    <property type="protein sequence ID" value="KRR06922.1"/>
    <property type="molecule type" value="Genomic_DNA"/>
</dbReference>